<dbReference type="Gene3D" id="3.30.1330.120">
    <property type="entry name" value="2-methylcitrate dehydratase PrpD"/>
    <property type="match status" value="1"/>
</dbReference>
<feature type="domain" description="MmgE/PrpD C-terminal" evidence="3">
    <location>
        <begin position="286"/>
        <end position="448"/>
    </location>
</feature>
<evidence type="ECO:0000259" key="2">
    <source>
        <dbReference type="Pfam" id="PF03972"/>
    </source>
</evidence>
<gene>
    <name evidence="4" type="ORF">ENM11_07355</name>
</gene>
<comment type="similarity">
    <text evidence="1">Belongs to the PrpD family.</text>
</comment>
<dbReference type="InterPro" id="IPR045337">
    <property type="entry name" value="MmgE_PrpD_C"/>
</dbReference>
<dbReference type="Pfam" id="PF19305">
    <property type="entry name" value="MmgE_PrpD_C"/>
    <property type="match status" value="1"/>
</dbReference>
<organism evidence="4">
    <name type="scientific">Caldiarchaeum subterraneum</name>
    <dbReference type="NCBI Taxonomy" id="311458"/>
    <lineage>
        <taxon>Archaea</taxon>
        <taxon>Nitrososphaerota</taxon>
        <taxon>Candidatus Caldarchaeales</taxon>
        <taxon>Candidatus Caldarchaeaceae</taxon>
        <taxon>Candidatus Caldarchaeum</taxon>
    </lineage>
</organism>
<dbReference type="AlphaFoldDB" id="A0A7C5QAR5"/>
<dbReference type="SUPFAM" id="SSF103378">
    <property type="entry name" value="2-methylcitrate dehydratase PrpD"/>
    <property type="match status" value="1"/>
</dbReference>
<dbReference type="EMBL" id="DRWN01000061">
    <property type="protein sequence ID" value="HHK68950.1"/>
    <property type="molecule type" value="Genomic_DNA"/>
</dbReference>
<dbReference type="PANTHER" id="PTHR16943">
    <property type="entry name" value="2-METHYLCITRATE DEHYDRATASE-RELATED"/>
    <property type="match status" value="1"/>
</dbReference>
<dbReference type="InterPro" id="IPR036148">
    <property type="entry name" value="MmgE/PrpD_sf"/>
</dbReference>
<dbReference type="InterPro" id="IPR005656">
    <property type="entry name" value="MmgE_PrpD"/>
</dbReference>
<accession>A0A7C5QAR5</accession>
<proteinExistence type="inferred from homology"/>
<dbReference type="Gene3D" id="1.10.4100.10">
    <property type="entry name" value="2-methylcitrate dehydratase PrpD"/>
    <property type="match status" value="1"/>
</dbReference>
<sequence length="468" mass="50602">MGDLCFKISTQMIFRFAMNTMSEELASYVEALRLKDIPERVLAKAKLHLLDTVGVSAAGSLEPRVQSIADTLKKVFSSGESTVLWYGCRAPSPIAALANGSMAHALDYDDTHLDSIMHLSSPLVSIVLSLGEALHVSGAEAMTALVAAYEVSSRIGMAVRGRFHERGFHATSVCGVLGCALAAGKLMGHSQAKLAGAMGIAGSMSSGLMEFLSDGSWIKPLHAGWAAHGGIMAALLAAQGLAGPRTILEGGRGVYAAYAGVTPSLENVVADLGEKWEVMNISFKLFPNCHLIHEFMHAALTLKKKHNIHPDEVREITCYVSELAIPIICQPAERKLNPQTRYDAMFSLPYGVATVLVKGSAGIKDFDVKNGLSKDVASLTKKIRFVKAETNEEKIAEIVTVDGRRYTANRSDLENPTTEDIMNKFRNNLQLVVREGDVRTLANVIMNVDKLDVLEKLVRLCVATNHVK</sequence>
<dbReference type="GO" id="GO:0016829">
    <property type="term" value="F:lyase activity"/>
    <property type="evidence" value="ECO:0007669"/>
    <property type="project" value="InterPro"/>
</dbReference>
<comment type="caution">
    <text evidence="4">The sequence shown here is derived from an EMBL/GenBank/DDBJ whole genome shotgun (WGS) entry which is preliminary data.</text>
</comment>
<reference evidence="4" key="1">
    <citation type="journal article" date="2020" name="mSystems">
        <title>Genome- and Community-Level Interaction Insights into Carbon Utilization and Element Cycling Functions of Hydrothermarchaeota in Hydrothermal Sediment.</title>
        <authorList>
            <person name="Zhou Z."/>
            <person name="Liu Y."/>
            <person name="Xu W."/>
            <person name="Pan J."/>
            <person name="Luo Z.H."/>
            <person name="Li M."/>
        </authorList>
    </citation>
    <scope>NUCLEOTIDE SEQUENCE [LARGE SCALE GENOMIC DNA]</scope>
    <source>
        <strain evidence="4">SpSt-1056</strain>
    </source>
</reference>
<evidence type="ECO:0000313" key="4">
    <source>
        <dbReference type="EMBL" id="HHK68950.1"/>
    </source>
</evidence>
<evidence type="ECO:0000256" key="1">
    <source>
        <dbReference type="ARBA" id="ARBA00006174"/>
    </source>
</evidence>
<feature type="domain" description="MmgE/PrpD N-terminal" evidence="2">
    <location>
        <begin position="23"/>
        <end position="260"/>
    </location>
</feature>
<dbReference type="PANTHER" id="PTHR16943:SF8">
    <property type="entry name" value="2-METHYLCITRATE DEHYDRATASE"/>
    <property type="match status" value="1"/>
</dbReference>
<dbReference type="InterPro" id="IPR042188">
    <property type="entry name" value="MmgE/PrpD_sf_2"/>
</dbReference>
<name>A0A7C5QAR5_CALS0</name>
<dbReference type="InterPro" id="IPR042183">
    <property type="entry name" value="MmgE/PrpD_sf_1"/>
</dbReference>
<dbReference type="Pfam" id="PF03972">
    <property type="entry name" value="MmgE_PrpD_N"/>
    <property type="match status" value="1"/>
</dbReference>
<dbReference type="InterPro" id="IPR045336">
    <property type="entry name" value="MmgE_PrpD_N"/>
</dbReference>
<evidence type="ECO:0000259" key="3">
    <source>
        <dbReference type="Pfam" id="PF19305"/>
    </source>
</evidence>
<protein>
    <submittedName>
        <fullName evidence="4">MmgE/PrpD family protein</fullName>
    </submittedName>
</protein>